<protein>
    <submittedName>
        <fullName evidence="1">Uncharacterized protein</fullName>
    </submittedName>
</protein>
<reference evidence="1 2" key="1">
    <citation type="submission" date="2019-03" db="EMBL/GenBank/DDBJ databases">
        <title>Genomic Encyclopedia of Type Strains, Phase IV (KMG-IV): sequencing the most valuable type-strain genomes for metagenomic binning, comparative biology and taxonomic classification.</title>
        <authorList>
            <person name="Goeker M."/>
        </authorList>
    </citation>
    <scope>NUCLEOTIDE SEQUENCE [LARGE SCALE GENOMIC DNA]</scope>
    <source>
        <strain evidence="1 2">DSM 15505</strain>
    </source>
</reference>
<keyword evidence="2" id="KW-1185">Reference proteome</keyword>
<proteinExistence type="predicted"/>
<evidence type="ECO:0000313" key="2">
    <source>
        <dbReference type="Proteomes" id="UP000295830"/>
    </source>
</evidence>
<dbReference type="AlphaFoldDB" id="A0A4R7JZX5"/>
<comment type="caution">
    <text evidence="1">The sequence shown here is derived from an EMBL/GenBank/DDBJ whole genome shotgun (WGS) entry which is preliminary data.</text>
</comment>
<dbReference type="EMBL" id="SOAX01000001">
    <property type="protein sequence ID" value="TDT44101.1"/>
    <property type="molecule type" value="Genomic_DNA"/>
</dbReference>
<dbReference type="Proteomes" id="UP000295830">
    <property type="component" value="Unassembled WGS sequence"/>
</dbReference>
<sequence>MTPETISQIIAQAREQDAHTDQYREQLAGALDGLHALIRIDGDAPLDALYHFVREYIEMAPGLIECVRVCADNAGVGNLFAPFIRTATGYFSSPSVLLARFDGLEGLLIKAYQCHRLMEEMYENNRSFRNSNLMEPEATQANLLVHHLIGEPFANELDQSILITVRQIAGSPDYYDLNLTPFVEQASDEAWQWMREYWLNLLTRNGIQFHFSFRSSL</sequence>
<dbReference type="OrthoDB" id="5731249at2"/>
<name>A0A4R7JZX5_9GAMM</name>
<accession>A0A4R7JZX5</accession>
<gene>
    <name evidence="1" type="ORF">DES49_0200</name>
</gene>
<organism evidence="1 2">
    <name type="scientific">Halospina denitrificans</name>
    <dbReference type="NCBI Taxonomy" id="332522"/>
    <lineage>
        <taxon>Bacteria</taxon>
        <taxon>Pseudomonadati</taxon>
        <taxon>Pseudomonadota</taxon>
        <taxon>Gammaproteobacteria</taxon>
        <taxon>Halospina</taxon>
    </lineage>
</organism>
<evidence type="ECO:0000313" key="1">
    <source>
        <dbReference type="EMBL" id="TDT44101.1"/>
    </source>
</evidence>